<dbReference type="GO" id="GO:0008556">
    <property type="term" value="F:P-type potassium transmembrane transporter activity"/>
    <property type="evidence" value="ECO:0007669"/>
    <property type="project" value="InterPro"/>
</dbReference>
<evidence type="ECO:0000256" key="9">
    <source>
        <dbReference type="ARBA" id="ARBA00023065"/>
    </source>
</evidence>
<evidence type="ECO:0000256" key="4">
    <source>
        <dbReference type="ARBA" id="ARBA00022692"/>
    </source>
</evidence>
<evidence type="ECO:0000256" key="2">
    <source>
        <dbReference type="ARBA" id="ARBA00022475"/>
    </source>
</evidence>
<keyword evidence="3 11" id="KW-0633">Potassium transport</keyword>
<keyword evidence="9 11" id="KW-0406">Ion transport</keyword>
<comment type="subunit">
    <text evidence="11">The system is composed of three essential subunits: KdpA, KdpB and KdpC.</text>
</comment>
<keyword evidence="4 11" id="KW-0812">Transmembrane</keyword>
<dbReference type="AlphaFoldDB" id="A0A4Q0S1R4"/>
<feature type="compositionally biased region" description="Polar residues" evidence="12">
    <location>
        <begin position="71"/>
        <end position="84"/>
    </location>
</feature>
<evidence type="ECO:0000256" key="3">
    <source>
        <dbReference type="ARBA" id="ARBA00022538"/>
    </source>
</evidence>
<dbReference type="NCBIfam" id="NF010603">
    <property type="entry name" value="PRK13999.1"/>
    <property type="match status" value="1"/>
</dbReference>
<dbReference type="PANTHER" id="PTHR30042">
    <property type="entry name" value="POTASSIUM-TRANSPORTING ATPASE C CHAIN"/>
    <property type="match status" value="1"/>
</dbReference>
<keyword evidence="1 11" id="KW-0813">Transport</keyword>
<comment type="function">
    <text evidence="11">Part of the high-affinity ATP-driven potassium transport (or Kdp) system, which catalyzes the hydrolysis of ATP coupled with the electrogenic transport of potassium into the cytoplasm. This subunit acts as a catalytic chaperone that increases the ATP-binding affinity of the ATP-hydrolyzing subunit KdpB by the formation of a transient KdpB/KdpC/ATP ternary complex.</text>
</comment>
<keyword evidence="8 11" id="KW-1133">Transmembrane helix</keyword>
<feature type="region of interest" description="Disordered" evidence="12">
    <location>
        <begin position="66"/>
        <end position="103"/>
    </location>
</feature>
<keyword evidence="10 11" id="KW-0472">Membrane</keyword>
<evidence type="ECO:0000256" key="1">
    <source>
        <dbReference type="ARBA" id="ARBA00022448"/>
    </source>
</evidence>
<dbReference type="Proteomes" id="UP000289546">
    <property type="component" value="Unassembled WGS sequence"/>
</dbReference>
<dbReference type="NCBIfam" id="TIGR00681">
    <property type="entry name" value="kdpC"/>
    <property type="match status" value="1"/>
</dbReference>
<dbReference type="Pfam" id="PF02669">
    <property type="entry name" value="KdpC"/>
    <property type="match status" value="1"/>
</dbReference>
<sequence length="201" mass="21002">MFREIRPAIVLLLVLTAITGLAYPLAMTAIAEALFPVQAQGSLIGKDGKVVGSALIGQEFKDDKYFHGRPSATSAPDPSESTKTVPAPYNAANSGGSNLGPTSKALADRLKEDVDKLKAENPNADVPVDLVTTSASGLDPNISPEAAQFQVPRVAKARNLPEEAVKQLVAANTEGRLLGLLGEPRVNVLALNLALDRAAAK</sequence>
<evidence type="ECO:0000313" key="13">
    <source>
        <dbReference type="EMBL" id="RXH25922.1"/>
    </source>
</evidence>
<comment type="similarity">
    <text evidence="11">Belongs to the KdpC family.</text>
</comment>
<comment type="caution">
    <text evidence="13">The sequence shown here is derived from an EMBL/GenBank/DDBJ whole genome shotgun (WGS) entry which is preliminary data.</text>
</comment>
<dbReference type="PANTHER" id="PTHR30042:SF2">
    <property type="entry name" value="POTASSIUM-TRANSPORTING ATPASE KDPC SUBUNIT"/>
    <property type="match status" value="1"/>
</dbReference>
<dbReference type="HAMAP" id="MF_00276">
    <property type="entry name" value="KdpC"/>
    <property type="match status" value="1"/>
</dbReference>
<evidence type="ECO:0000256" key="8">
    <source>
        <dbReference type="ARBA" id="ARBA00022989"/>
    </source>
</evidence>
<evidence type="ECO:0000313" key="14">
    <source>
        <dbReference type="Proteomes" id="UP000289546"/>
    </source>
</evidence>
<keyword evidence="14" id="KW-1185">Reference proteome</keyword>
<evidence type="ECO:0000256" key="11">
    <source>
        <dbReference type="HAMAP-Rule" id="MF_00276"/>
    </source>
</evidence>
<evidence type="ECO:0000256" key="10">
    <source>
        <dbReference type="ARBA" id="ARBA00023136"/>
    </source>
</evidence>
<evidence type="ECO:0000256" key="5">
    <source>
        <dbReference type="ARBA" id="ARBA00022741"/>
    </source>
</evidence>
<feature type="compositionally biased region" description="Polar residues" evidence="12">
    <location>
        <begin position="91"/>
        <end position="101"/>
    </location>
</feature>
<dbReference type="GO" id="GO:0005886">
    <property type="term" value="C:plasma membrane"/>
    <property type="evidence" value="ECO:0007669"/>
    <property type="project" value="UniProtKB-SubCell"/>
</dbReference>
<proteinExistence type="inferred from homology"/>
<keyword evidence="7 11" id="KW-0630">Potassium</keyword>
<accession>A0A4Q0S1R4</accession>
<comment type="subcellular location">
    <subcellularLocation>
        <location evidence="11">Cell membrane</location>
        <topology evidence="11">Single-pass membrane protein</topology>
    </subcellularLocation>
</comment>
<dbReference type="RefSeq" id="WP_128920157.1">
    <property type="nucleotide sequence ID" value="NZ_LBJC01000030.1"/>
</dbReference>
<keyword evidence="6 11" id="KW-0067">ATP-binding</keyword>
<dbReference type="PIRSF" id="PIRSF001296">
    <property type="entry name" value="K_ATPase_KdpC"/>
    <property type="match status" value="1"/>
</dbReference>
<evidence type="ECO:0000256" key="7">
    <source>
        <dbReference type="ARBA" id="ARBA00022958"/>
    </source>
</evidence>
<keyword evidence="5 11" id="KW-0547">Nucleotide-binding</keyword>
<organism evidence="13 14">
    <name type="scientific">Bradyrhizobium nanningense</name>
    <dbReference type="NCBI Taxonomy" id="1325118"/>
    <lineage>
        <taxon>Bacteria</taxon>
        <taxon>Pseudomonadati</taxon>
        <taxon>Pseudomonadota</taxon>
        <taxon>Alphaproteobacteria</taxon>
        <taxon>Hyphomicrobiales</taxon>
        <taxon>Nitrobacteraceae</taxon>
        <taxon>Bradyrhizobium</taxon>
    </lineage>
</organism>
<keyword evidence="2 11" id="KW-1003">Cell membrane</keyword>
<dbReference type="EMBL" id="LBJQ01000084">
    <property type="protein sequence ID" value="RXH25922.1"/>
    <property type="molecule type" value="Genomic_DNA"/>
</dbReference>
<dbReference type="OrthoDB" id="9788285at2"/>
<dbReference type="NCBIfam" id="NF001454">
    <property type="entry name" value="PRK00315.1"/>
    <property type="match status" value="1"/>
</dbReference>
<evidence type="ECO:0000256" key="12">
    <source>
        <dbReference type="SAM" id="MobiDB-lite"/>
    </source>
</evidence>
<dbReference type="InterPro" id="IPR003820">
    <property type="entry name" value="KdpC"/>
</dbReference>
<reference evidence="13 14" key="1">
    <citation type="submission" date="2015-04" db="EMBL/GenBank/DDBJ databases">
        <title>Comparative genomics of rhizobia nodulating Arachis hypogaea in China.</title>
        <authorList>
            <person name="Li Y."/>
        </authorList>
    </citation>
    <scope>NUCLEOTIDE SEQUENCE [LARGE SCALE GENOMIC DNA]</scope>
    <source>
        <strain evidence="13 14">CCBAU 51757</strain>
    </source>
</reference>
<name>A0A4Q0S1R4_9BRAD</name>
<protein>
    <recommendedName>
        <fullName evidence="11">Potassium-transporting ATPase KdpC subunit</fullName>
    </recommendedName>
    <alternativeName>
        <fullName evidence="11">ATP phosphohydrolase [potassium-transporting] C chain</fullName>
    </alternativeName>
    <alternativeName>
        <fullName evidence="11">Potassium-binding and translocating subunit C</fullName>
    </alternativeName>
    <alternativeName>
        <fullName evidence="11">Potassium-translocating ATPase C chain</fullName>
    </alternativeName>
</protein>
<evidence type="ECO:0000256" key="6">
    <source>
        <dbReference type="ARBA" id="ARBA00022840"/>
    </source>
</evidence>
<dbReference type="GO" id="GO:0005524">
    <property type="term" value="F:ATP binding"/>
    <property type="evidence" value="ECO:0007669"/>
    <property type="project" value="UniProtKB-UniRule"/>
</dbReference>
<gene>
    <name evidence="11" type="primary">kdpC</name>
    <name evidence="13" type="ORF">XH99_22755</name>
</gene>